<feature type="region of interest" description="Disordered" evidence="4">
    <location>
        <begin position="258"/>
        <end position="281"/>
    </location>
</feature>
<feature type="coiled-coil region" evidence="3">
    <location>
        <begin position="62"/>
        <end position="138"/>
    </location>
</feature>
<protein>
    <recommendedName>
        <fullName evidence="8">NIMA interactive protein</fullName>
    </recommendedName>
</protein>
<dbReference type="EMBL" id="ML975165">
    <property type="protein sequence ID" value="KAF1810624.1"/>
    <property type="molecule type" value="Genomic_DNA"/>
</dbReference>
<reference evidence="5 7" key="1">
    <citation type="submission" date="2020-01" db="EMBL/GenBank/DDBJ databases">
        <authorList>
            <consortium name="DOE Joint Genome Institute"/>
            <person name="Haridas S."/>
            <person name="Albert R."/>
            <person name="Binder M."/>
            <person name="Bloem J."/>
            <person name="Labutti K."/>
            <person name="Salamov A."/>
            <person name="Andreopoulos B."/>
            <person name="Baker S.E."/>
            <person name="Barry K."/>
            <person name="Bills G."/>
            <person name="Bluhm B.H."/>
            <person name="Cannon C."/>
            <person name="Castanera R."/>
            <person name="Culley D.E."/>
            <person name="Daum C."/>
            <person name="Ezra D."/>
            <person name="Gonzalez J.B."/>
            <person name="Henrissat B."/>
            <person name="Kuo A."/>
            <person name="Liang C."/>
            <person name="Lipzen A."/>
            <person name="Lutzoni F."/>
            <person name="Magnuson J."/>
            <person name="Mondo S."/>
            <person name="Nolan M."/>
            <person name="Ohm R."/>
            <person name="Pangilinan J."/>
            <person name="Park H.-J."/>
            <person name="Ramirez L."/>
            <person name="Alfaro M."/>
            <person name="Sun H."/>
            <person name="Tritt A."/>
            <person name="Yoshinaga Y."/>
            <person name="Zwiers L.-H."/>
            <person name="Turgeon B.G."/>
            <person name="Goodwin S.B."/>
            <person name="Spatafora J.W."/>
            <person name="Crous P.W."/>
            <person name="Grigoriev I.V."/>
        </authorList>
    </citation>
    <scope>NUCLEOTIDE SEQUENCE</scope>
    <source>
        <strain evidence="5 7">CBS 781.70</strain>
    </source>
</reference>
<dbReference type="Pfam" id="PF11559">
    <property type="entry name" value="ADIP"/>
    <property type="match status" value="1"/>
</dbReference>
<feature type="compositionally biased region" description="Polar residues" evidence="4">
    <location>
        <begin position="504"/>
        <end position="516"/>
    </location>
</feature>
<proteinExistence type="inferred from homology"/>
<dbReference type="GeneID" id="54417723"/>
<evidence type="ECO:0000256" key="2">
    <source>
        <dbReference type="ARBA" id="ARBA00023054"/>
    </source>
</evidence>
<dbReference type="OrthoDB" id="312015at2759"/>
<dbReference type="Proteomes" id="UP000504638">
    <property type="component" value="Unplaced"/>
</dbReference>
<dbReference type="AlphaFoldDB" id="A0A6G1FXW7"/>
<keyword evidence="2 3" id="KW-0175">Coiled coil</keyword>
<reference evidence="7" key="2">
    <citation type="submission" date="2020-04" db="EMBL/GenBank/DDBJ databases">
        <authorList>
            <consortium name="NCBI Genome Project"/>
        </authorList>
    </citation>
    <scope>NUCLEOTIDE SEQUENCE</scope>
    <source>
        <strain evidence="7">CBS 781.70</strain>
    </source>
</reference>
<evidence type="ECO:0000256" key="3">
    <source>
        <dbReference type="SAM" id="Coils"/>
    </source>
</evidence>
<dbReference type="RefSeq" id="XP_033532255.1">
    <property type="nucleotide sequence ID" value="XM_033677153.1"/>
</dbReference>
<evidence type="ECO:0000313" key="5">
    <source>
        <dbReference type="EMBL" id="KAF1810624.1"/>
    </source>
</evidence>
<reference evidence="7" key="3">
    <citation type="submission" date="2025-04" db="UniProtKB">
        <authorList>
            <consortium name="RefSeq"/>
        </authorList>
    </citation>
    <scope>IDENTIFICATION</scope>
    <source>
        <strain evidence="7">CBS 781.70</strain>
    </source>
</reference>
<evidence type="ECO:0000256" key="4">
    <source>
        <dbReference type="SAM" id="MobiDB-lite"/>
    </source>
</evidence>
<evidence type="ECO:0000256" key="1">
    <source>
        <dbReference type="ARBA" id="ARBA00009291"/>
    </source>
</evidence>
<sequence>MTTTDAYNLKTAAQYVNNLLLARGLLRNGKPIEFARPSKGEGGADATMAQIINLVHDLILRRDREQTQRERIASTLQNLRTETSDQTHTISRLETRVDDLSRQLSLANAQERSARAALRTAENAMRSMKEEMVRLKTTVVQVRTACANDVRKRDVQINRLKGHLTTHQRGANRGGLAAGSITITPGAVVPGVPTTGSANMNGRYEDGDVAGAETDDMYSLKQETTEFLTSLSQSLADENDNLISLVRSTVATLRELQGLPESTPLNAETGHGAEEGQEPGGIDGMLQTLPTSYESLAADADIVLENLRDLLTNPNFVPVEEVAVREDQILKLREGWEKMESRWKDAIALMEGWRKRITEGGDTINLEEIKMGLGLGMGLTNAVSAAVSKAEIVGEMDSDEEDEQSEDEELVDDHAHAILEAEIEQLETSKNRSESRTAHLDFDRIETLMPLRDSAGNIKSPRKSVGFASNSSSSNVTRATDENESELELELELLGQVEGRGSKQDVSSSEKPVSKTSESRIPRKTHTRGFSPTRPQKERYPKLTIEEKLSVAQAEAEAAAATQTKTESVGTLSTGETKLQNRRKSVIPTRIGGRPRRRKSTLSPEELESLMVSN</sequence>
<accession>A0A6G1FXW7</accession>
<dbReference type="InterPro" id="IPR021622">
    <property type="entry name" value="Afadin/alpha-actinin-bd"/>
</dbReference>
<gene>
    <name evidence="5 7" type="ORF">P152DRAFT_420564</name>
</gene>
<evidence type="ECO:0008006" key="8">
    <source>
        <dbReference type="Google" id="ProtNLM"/>
    </source>
</evidence>
<feature type="region of interest" description="Disordered" evidence="4">
    <location>
        <begin position="453"/>
        <end position="542"/>
    </location>
</feature>
<comment type="similarity">
    <text evidence="1">Belongs to the ADIP family.</text>
</comment>
<evidence type="ECO:0000313" key="6">
    <source>
        <dbReference type="Proteomes" id="UP000504638"/>
    </source>
</evidence>
<organism evidence="5">
    <name type="scientific">Eremomyces bilateralis CBS 781.70</name>
    <dbReference type="NCBI Taxonomy" id="1392243"/>
    <lineage>
        <taxon>Eukaryota</taxon>
        <taxon>Fungi</taxon>
        <taxon>Dikarya</taxon>
        <taxon>Ascomycota</taxon>
        <taxon>Pezizomycotina</taxon>
        <taxon>Dothideomycetes</taxon>
        <taxon>Dothideomycetes incertae sedis</taxon>
        <taxon>Eremomycetales</taxon>
        <taxon>Eremomycetaceae</taxon>
        <taxon>Eremomyces</taxon>
    </lineage>
</organism>
<dbReference type="PANTHER" id="PTHR47057:SF1">
    <property type="entry name" value="AFADIN_ALPHA-ACTININ-BINDING PROTEIN"/>
    <property type="match status" value="1"/>
</dbReference>
<name>A0A6G1FXW7_9PEZI</name>
<feature type="compositionally biased region" description="Acidic residues" evidence="4">
    <location>
        <begin position="482"/>
        <end position="491"/>
    </location>
</feature>
<keyword evidence="6" id="KW-1185">Reference proteome</keyword>
<feature type="region of interest" description="Disordered" evidence="4">
    <location>
        <begin position="556"/>
        <end position="614"/>
    </location>
</feature>
<feature type="compositionally biased region" description="Polar residues" evidence="4">
    <location>
        <begin position="565"/>
        <end position="578"/>
    </location>
</feature>
<dbReference type="PANTHER" id="PTHR47057">
    <property type="entry name" value="AFADIN/ALPHA-ACTININ-BINDING"/>
    <property type="match status" value="1"/>
</dbReference>
<evidence type="ECO:0000313" key="7">
    <source>
        <dbReference type="RefSeq" id="XP_033532255.1"/>
    </source>
</evidence>